<keyword evidence="2" id="KW-1185">Reference proteome</keyword>
<gene>
    <name evidence="1" type="ORF">IE53DRAFT_241267</name>
</gene>
<organism evidence="1 2">
    <name type="scientific">Violaceomyces palustris</name>
    <dbReference type="NCBI Taxonomy" id="1673888"/>
    <lineage>
        <taxon>Eukaryota</taxon>
        <taxon>Fungi</taxon>
        <taxon>Dikarya</taxon>
        <taxon>Basidiomycota</taxon>
        <taxon>Ustilaginomycotina</taxon>
        <taxon>Ustilaginomycetes</taxon>
        <taxon>Violaceomycetales</taxon>
        <taxon>Violaceomycetaceae</taxon>
        <taxon>Violaceomyces</taxon>
    </lineage>
</organism>
<sequence>MHNDSVEEGAWWTAPLRFVERGREKGGCGPLRFPSFASLRSRFFSFYFYPSPPFSCERGDRMKRMRERGIQAWREREREREREARCICPPQSWFSFPIVPQRQYPLPFPSFSPLGVKESLNCMAEVARPGWRRRGSRSNILLEQGCWLSMSHQPRRTCPTPHPHPPPSFMQSTKLA</sequence>
<dbReference type="EMBL" id="KZ820385">
    <property type="protein sequence ID" value="PWN47613.1"/>
    <property type="molecule type" value="Genomic_DNA"/>
</dbReference>
<accession>A0ACD0NP48</accession>
<evidence type="ECO:0000313" key="2">
    <source>
        <dbReference type="Proteomes" id="UP000245626"/>
    </source>
</evidence>
<protein>
    <submittedName>
        <fullName evidence="1">Uncharacterized protein</fullName>
    </submittedName>
</protein>
<proteinExistence type="predicted"/>
<name>A0ACD0NP48_9BASI</name>
<dbReference type="Proteomes" id="UP000245626">
    <property type="component" value="Unassembled WGS sequence"/>
</dbReference>
<evidence type="ECO:0000313" key="1">
    <source>
        <dbReference type="EMBL" id="PWN47613.1"/>
    </source>
</evidence>
<reference evidence="1 2" key="1">
    <citation type="journal article" date="2018" name="Mol. Biol. Evol.">
        <title>Broad Genomic Sampling Reveals a Smut Pathogenic Ancestry of the Fungal Clade Ustilaginomycotina.</title>
        <authorList>
            <person name="Kijpornyongpan T."/>
            <person name="Mondo S.J."/>
            <person name="Barry K."/>
            <person name="Sandor L."/>
            <person name="Lee J."/>
            <person name="Lipzen A."/>
            <person name="Pangilinan J."/>
            <person name="LaButti K."/>
            <person name="Hainaut M."/>
            <person name="Henrissat B."/>
            <person name="Grigoriev I.V."/>
            <person name="Spatafora J.W."/>
            <person name="Aime M.C."/>
        </authorList>
    </citation>
    <scope>NUCLEOTIDE SEQUENCE [LARGE SCALE GENOMIC DNA]</scope>
    <source>
        <strain evidence="1 2">SA 807</strain>
    </source>
</reference>